<proteinExistence type="predicted"/>
<evidence type="ECO:0000313" key="3">
    <source>
        <dbReference type="Proteomes" id="UP000287022"/>
    </source>
</evidence>
<evidence type="ECO:0000313" key="2">
    <source>
        <dbReference type="EMBL" id="RUO74491.1"/>
    </source>
</evidence>
<name>A0A432Z9F7_9GAMM</name>
<evidence type="ECO:0000256" key="1">
    <source>
        <dbReference type="SAM" id="Coils"/>
    </source>
</evidence>
<feature type="coiled-coil region" evidence="1">
    <location>
        <begin position="46"/>
        <end position="77"/>
    </location>
</feature>
<dbReference type="RefSeq" id="WP_026861660.1">
    <property type="nucleotide sequence ID" value="NZ_PIQE01000001.1"/>
</dbReference>
<keyword evidence="3" id="KW-1185">Reference proteome</keyword>
<dbReference type="AlphaFoldDB" id="A0A432Z9F7"/>
<dbReference type="EMBL" id="PIQE01000001">
    <property type="protein sequence ID" value="RUO74491.1"/>
    <property type="molecule type" value="Genomic_DNA"/>
</dbReference>
<dbReference type="Proteomes" id="UP000287022">
    <property type="component" value="Unassembled WGS sequence"/>
</dbReference>
<gene>
    <name evidence="2" type="ORF">CWI80_03890</name>
</gene>
<accession>A0A432Z9F7</accession>
<protein>
    <submittedName>
        <fullName evidence="2">Uncharacterized protein</fullName>
    </submittedName>
</protein>
<dbReference type="STRING" id="1122124.GCA_000423165_00620"/>
<comment type="caution">
    <text evidence="2">The sequence shown here is derived from an EMBL/GenBank/DDBJ whole genome shotgun (WGS) entry which is preliminary data.</text>
</comment>
<organism evidence="2 3">
    <name type="scientific">Pseudidiomarina sediminum</name>
    <dbReference type="NCBI Taxonomy" id="431675"/>
    <lineage>
        <taxon>Bacteria</taxon>
        <taxon>Pseudomonadati</taxon>
        <taxon>Pseudomonadota</taxon>
        <taxon>Gammaproteobacteria</taxon>
        <taxon>Alteromonadales</taxon>
        <taxon>Idiomarinaceae</taxon>
        <taxon>Pseudidiomarina</taxon>
    </lineage>
</organism>
<sequence length="84" mass="9961">MKPEQSAALAHVEPTLKRQLQRFSTQLEALGQRWNMLSEHYQGRGAEEMDEMHRQIMARLEAYEENYQALLKQWLNEVERSDVS</sequence>
<reference evidence="3" key="1">
    <citation type="journal article" date="2018" name="Front. Microbiol.">
        <title>Genome-Based Analysis Reveals the Taxonomy and Diversity of the Family Idiomarinaceae.</title>
        <authorList>
            <person name="Liu Y."/>
            <person name="Lai Q."/>
            <person name="Shao Z."/>
        </authorList>
    </citation>
    <scope>NUCLEOTIDE SEQUENCE [LARGE SCALE GENOMIC DNA]</scope>
    <source>
        <strain evidence="3">c121</strain>
    </source>
</reference>
<keyword evidence="1" id="KW-0175">Coiled coil</keyword>